<dbReference type="KEGG" id="simp:C6571_12805"/>
<reference evidence="5 6" key="1">
    <citation type="submission" date="2018-03" db="EMBL/GenBank/DDBJ databases">
        <title>Genome sequencing of Simplicispira sp.</title>
        <authorList>
            <person name="Kim S.-J."/>
            <person name="Heo J."/>
            <person name="Kwon S.-W."/>
        </authorList>
    </citation>
    <scope>NUCLEOTIDE SEQUENCE [LARGE SCALE GENOMIC DNA]</scope>
    <source>
        <strain evidence="5 6">SC1-8</strain>
    </source>
</reference>
<feature type="domain" description="HTH araC/xylS-type" evidence="4">
    <location>
        <begin position="232"/>
        <end position="330"/>
    </location>
</feature>
<dbReference type="EMBL" id="CP027669">
    <property type="protein sequence ID" value="AVO42046.1"/>
    <property type="molecule type" value="Genomic_DNA"/>
</dbReference>
<gene>
    <name evidence="5" type="ORF">C6571_12805</name>
</gene>
<sequence>MTGRQTNTMQRESFSVTARFAQALVDAIARQGGQVPEALRLGRTQEGRVDMARQEALWALFVEACPDDPLAALRLGTDLQAGHLDIVGMLLLSCDTLGDGLEVLTEYAPIIGDNAHFEVAVLADPVQLRYVPGYVLYQQQRVEATLGCVVSLARWMTSGRFRAREVLLAHAARTDAAAYEALLGCPVRFGQPVNAVCMDACELNHTLVQAGSSLQQHLRSLADGVLASLAQDGTSARVQQWVRAHPRWGKERIAEQLGMSGRHLNRKLALEGISFKGLREALLHDMALQALRDGQKIAAASEALGFCDENAFSRAFRRWTGQSPAQYQKTERK</sequence>
<proteinExistence type="predicted"/>
<dbReference type="Gene3D" id="1.10.10.60">
    <property type="entry name" value="Homeodomain-like"/>
    <property type="match status" value="1"/>
</dbReference>
<keyword evidence="3" id="KW-0804">Transcription</keyword>
<dbReference type="Proteomes" id="UP000239326">
    <property type="component" value="Chromosome"/>
</dbReference>
<dbReference type="PANTHER" id="PTHR47894:SF1">
    <property type="entry name" value="HTH-TYPE TRANSCRIPTIONAL REGULATOR VQSM"/>
    <property type="match status" value="1"/>
</dbReference>
<organism evidence="5 6">
    <name type="scientific">Simplicispira suum</name>
    <dbReference type="NCBI Taxonomy" id="2109915"/>
    <lineage>
        <taxon>Bacteria</taxon>
        <taxon>Pseudomonadati</taxon>
        <taxon>Pseudomonadota</taxon>
        <taxon>Betaproteobacteria</taxon>
        <taxon>Burkholderiales</taxon>
        <taxon>Comamonadaceae</taxon>
        <taxon>Simplicispira</taxon>
    </lineage>
</organism>
<dbReference type="InterPro" id="IPR018060">
    <property type="entry name" value="HTH_AraC"/>
</dbReference>
<dbReference type="PROSITE" id="PS01124">
    <property type="entry name" value="HTH_ARAC_FAMILY_2"/>
    <property type="match status" value="1"/>
</dbReference>
<protein>
    <submittedName>
        <fullName evidence="5">AraC family transcriptional regulator</fullName>
    </submittedName>
</protein>
<evidence type="ECO:0000313" key="5">
    <source>
        <dbReference type="EMBL" id="AVO42046.1"/>
    </source>
</evidence>
<evidence type="ECO:0000256" key="3">
    <source>
        <dbReference type="ARBA" id="ARBA00023163"/>
    </source>
</evidence>
<evidence type="ECO:0000256" key="1">
    <source>
        <dbReference type="ARBA" id="ARBA00023015"/>
    </source>
</evidence>
<keyword evidence="1" id="KW-0805">Transcription regulation</keyword>
<evidence type="ECO:0000256" key="2">
    <source>
        <dbReference type="ARBA" id="ARBA00023125"/>
    </source>
</evidence>
<dbReference type="OrthoDB" id="6506763at2"/>
<name>A0A2S0N1P3_9BURK</name>
<evidence type="ECO:0000313" key="6">
    <source>
        <dbReference type="Proteomes" id="UP000239326"/>
    </source>
</evidence>
<accession>A0A2S0N1P3</accession>
<evidence type="ECO:0000259" key="4">
    <source>
        <dbReference type="PROSITE" id="PS01124"/>
    </source>
</evidence>
<keyword evidence="2" id="KW-0238">DNA-binding</keyword>
<dbReference type="RefSeq" id="WP_106447023.1">
    <property type="nucleotide sequence ID" value="NZ_CP027669.1"/>
</dbReference>
<dbReference type="SMART" id="SM00342">
    <property type="entry name" value="HTH_ARAC"/>
    <property type="match status" value="1"/>
</dbReference>
<dbReference type="InterPro" id="IPR009057">
    <property type="entry name" value="Homeodomain-like_sf"/>
</dbReference>
<dbReference type="InterPro" id="IPR032687">
    <property type="entry name" value="AraC-type_N"/>
</dbReference>
<dbReference type="SUPFAM" id="SSF46689">
    <property type="entry name" value="Homeodomain-like"/>
    <property type="match status" value="1"/>
</dbReference>
<dbReference type="PANTHER" id="PTHR47894">
    <property type="entry name" value="HTH-TYPE TRANSCRIPTIONAL REGULATOR GADX"/>
    <property type="match status" value="1"/>
</dbReference>
<dbReference type="Pfam" id="PF12833">
    <property type="entry name" value="HTH_18"/>
    <property type="match status" value="1"/>
</dbReference>
<keyword evidence="6" id="KW-1185">Reference proteome</keyword>
<dbReference type="GO" id="GO:0003700">
    <property type="term" value="F:DNA-binding transcription factor activity"/>
    <property type="evidence" value="ECO:0007669"/>
    <property type="project" value="InterPro"/>
</dbReference>
<dbReference type="GO" id="GO:0005829">
    <property type="term" value="C:cytosol"/>
    <property type="evidence" value="ECO:0007669"/>
    <property type="project" value="TreeGrafter"/>
</dbReference>
<dbReference type="GO" id="GO:0000976">
    <property type="term" value="F:transcription cis-regulatory region binding"/>
    <property type="evidence" value="ECO:0007669"/>
    <property type="project" value="TreeGrafter"/>
</dbReference>
<dbReference type="AlphaFoldDB" id="A0A2S0N1P3"/>
<dbReference type="Pfam" id="PF12625">
    <property type="entry name" value="Arabinose_bd"/>
    <property type="match status" value="1"/>
</dbReference>